<organism evidence="1 2">
    <name type="scientific">Methylocucumis oryzae</name>
    <dbReference type="NCBI Taxonomy" id="1632867"/>
    <lineage>
        <taxon>Bacteria</taxon>
        <taxon>Pseudomonadati</taxon>
        <taxon>Pseudomonadota</taxon>
        <taxon>Gammaproteobacteria</taxon>
        <taxon>Methylococcales</taxon>
        <taxon>Methylococcaceae</taxon>
        <taxon>Methylocucumis</taxon>
    </lineage>
</organism>
<dbReference type="AlphaFoldDB" id="A0A0F3IKF4"/>
<evidence type="ECO:0000313" key="2">
    <source>
        <dbReference type="Proteomes" id="UP000033684"/>
    </source>
</evidence>
<dbReference type="EMBL" id="LAJX01000055">
    <property type="protein sequence ID" value="KJV07186.1"/>
    <property type="molecule type" value="Genomic_DNA"/>
</dbReference>
<reference evidence="1 2" key="2">
    <citation type="journal article" date="2016" name="Microb. Ecol.">
        <title>Genome Characteristics of a Novel Type I Methanotroph (Sn10-6) Isolated from a Flooded Indian Rice Field.</title>
        <authorList>
            <person name="Rahalkar M.C."/>
            <person name="Pandit P.S."/>
            <person name="Dhakephalkar P.K."/>
            <person name="Pore S."/>
            <person name="Arora P."/>
            <person name="Kapse N."/>
        </authorList>
    </citation>
    <scope>NUCLEOTIDE SEQUENCE [LARGE SCALE GENOMIC DNA]</scope>
    <source>
        <strain evidence="1 2">Sn10-6</strain>
    </source>
</reference>
<dbReference type="Proteomes" id="UP000033684">
    <property type="component" value="Unassembled WGS sequence"/>
</dbReference>
<dbReference type="OrthoDB" id="5570346at2"/>
<comment type="caution">
    <text evidence="1">The sequence shown here is derived from an EMBL/GenBank/DDBJ whole genome shotgun (WGS) entry which is preliminary data.</text>
</comment>
<gene>
    <name evidence="1" type="ORF">VZ94_06435</name>
</gene>
<protein>
    <submittedName>
        <fullName evidence="1">Uncharacterized protein</fullName>
    </submittedName>
</protein>
<accession>A0A0F3IKF4</accession>
<keyword evidence="2" id="KW-1185">Reference proteome</keyword>
<proteinExistence type="predicted"/>
<sequence>MGKASRKKHQQRYQKNVLEKYGNVKLADAITHLCEPYQQTFGDSDKEYRNLIALTTLSWNAALAEDMETRQKEIDKLLKIVVKERVPLADTGLNDEYNKLIVFIRSIVNDIITRKELYYPNDDRVIVDFTLGTKGSRYHLQVKSIIPQRNAA</sequence>
<evidence type="ECO:0000313" key="1">
    <source>
        <dbReference type="EMBL" id="KJV07186.1"/>
    </source>
</evidence>
<name>A0A0F3IKF4_9GAMM</name>
<dbReference type="RefSeq" id="WP_045778607.1">
    <property type="nucleotide sequence ID" value="NZ_LAJX01000055.1"/>
</dbReference>
<reference evidence="2" key="1">
    <citation type="submission" date="2015-03" db="EMBL/GenBank/DDBJ databases">
        <title>Draft genome sequence of a novel methanotroph (Sn10-6) isolated from flooded ricefield rhizosphere in India.</title>
        <authorList>
            <person name="Pandit P.S."/>
            <person name="Pore S.D."/>
            <person name="Arora P."/>
            <person name="Kapse N.G."/>
            <person name="Dhakephalkar P.K."/>
            <person name="Rahalkar M.C."/>
        </authorList>
    </citation>
    <scope>NUCLEOTIDE SEQUENCE [LARGE SCALE GENOMIC DNA]</scope>
    <source>
        <strain evidence="2">Sn10-6</strain>
    </source>
</reference>